<proteinExistence type="predicted"/>
<evidence type="ECO:0000313" key="1">
    <source>
        <dbReference type="EMBL" id="CAG8718494.1"/>
    </source>
</evidence>
<keyword evidence="2" id="KW-1185">Reference proteome</keyword>
<evidence type="ECO:0000313" key="2">
    <source>
        <dbReference type="Proteomes" id="UP000789405"/>
    </source>
</evidence>
<protein>
    <submittedName>
        <fullName evidence="1">10816_t:CDS:1</fullName>
    </submittedName>
</protein>
<sequence>MATFIRGFEYLHGFSDYPQKDFTNFNFNNFNLKQYELYIFDSLSERTNRTNALKRSREFVREE</sequence>
<dbReference type="EMBL" id="CAJVPY010010401">
    <property type="protein sequence ID" value="CAG8718494.1"/>
    <property type="molecule type" value="Genomic_DNA"/>
</dbReference>
<dbReference type="AlphaFoldDB" id="A0A9N9I334"/>
<dbReference type="Proteomes" id="UP000789405">
    <property type="component" value="Unassembled WGS sequence"/>
</dbReference>
<comment type="caution">
    <text evidence="1">The sequence shown here is derived from an EMBL/GenBank/DDBJ whole genome shotgun (WGS) entry which is preliminary data.</text>
</comment>
<organism evidence="1 2">
    <name type="scientific">Dentiscutata erythropus</name>
    <dbReference type="NCBI Taxonomy" id="1348616"/>
    <lineage>
        <taxon>Eukaryota</taxon>
        <taxon>Fungi</taxon>
        <taxon>Fungi incertae sedis</taxon>
        <taxon>Mucoromycota</taxon>
        <taxon>Glomeromycotina</taxon>
        <taxon>Glomeromycetes</taxon>
        <taxon>Diversisporales</taxon>
        <taxon>Gigasporaceae</taxon>
        <taxon>Dentiscutata</taxon>
    </lineage>
</organism>
<accession>A0A9N9I334</accession>
<name>A0A9N9I334_9GLOM</name>
<reference evidence="1" key="1">
    <citation type="submission" date="2021-06" db="EMBL/GenBank/DDBJ databases">
        <authorList>
            <person name="Kallberg Y."/>
            <person name="Tangrot J."/>
            <person name="Rosling A."/>
        </authorList>
    </citation>
    <scope>NUCLEOTIDE SEQUENCE</scope>
    <source>
        <strain evidence="1">MA453B</strain>
    </source>
</reference>
<gene>
    <name evidence="1" type="ORF">DERYTH_LOCUS14131</name>
</gene>